<dbReference type="EMBL" id="BAAASG010000004">
    <property type="protein sequence ID" value="GAA2478921.1"/>
    <property type="molecule type" value="Genomic_DNA"/>
</dbReference>
<evidence type="ECO:0000259" key="2">
    <source>
        <dbReference type="Pfam" id="PF14219"/>
    </source>
</evidence>
<reference evidence="4" key="1">
    <citation type="journal article" date="2019" name="Int. J. Syst. Evol. Microbiol.">
        <title>The Global Catalogue of Microorganisms (GCM) 10K type strain sequencing project: providing services to taxonomists for standard genome sequencing and annotation.</title>
        <authorList>
            <consortium name="The Broad Institute Genomics Platform"/>
            <consortium name="The Broad Institute Genome Sequencing Center for Infectious Disease"/>
            <person name="Wu L."/>
            <person name="Ma J."/>
        </authorList>
    </citation>
    <scope>NUCLEOTIDE SEQUENCE [LARGE SCALE GENOMIC DNA]</scope>
    <source>
        <strain evidence="4">JCM 4395</strain>
    </source>
</reference>
<dbReference type="Pfam" id="PF14219">
    <property type="entry name" value="DUF4328"/>
    <property type="match status" value="1"/>
</dbReference>
<dbReference type="Proteomes" id="UP001501777">
    <property type="component" value="Unassembled WGS sequence"/>
</dbReference>
<gene>
    <name evidence="3" type="ORF">GCM10010276_14270</name>
</gene>
<feature type="domain" description="DUF4328" evidence="2">
    <location>
        <begin position="47"/>
        <end position="176"/>
    </location>
</feature>
<feature type="transmembrane region" description="Helical" evidence="1">
    <location>
        <begin position="151"/>
        <end position="172"/>
    </location>
</feature>
<dbReference type="RefSeq" id="WP_344399208.1">
    <property type="nucleotide sequence ID" value="NZ_BAAASG010000004.1"/>
</dbReference>
<evidence type="ECO:0000256" key="1">
    <source>
        <dbReference type="SAM" id="Phobius"/>
    </source>
</evidence>
<accession>A0ABP5YH46</accession>
<keyword evidence="1" id="KW-1133">Transmembrane helix</keyword>
<protein>
    <recommendedName>
        <fullName evidence="2">DUF4328 domain-containing protein</fullName>
    </recommendedName>
</protein>
<proteinExistence type="predicted"/>
<sequence>MNAPWLLARFAQAAIAATAVADVLRALALRARYLHPTNASLNEFGFRSMVFVNLLTAAAVVFLVWFSRCRRNARVLSPGAASQPGLWAVVAWLIPVVNLWVPRGLVLEVHRASSPGTTEKGRDELLVNVWWAAWAGHTVIAMASRFGGGSWPLLVVTEALNLAAAVLAMFVIQRVTGLQSAALRAASPTPVATP</sequence>
<name>A0ABP5YH46_STRLO</name>
<evidence type="ECO:0000313" key="3">
    <source>
        <dbReference type="EMBL" id="GAA2478921.1"/>
    </source>
</evidence>
<dbReference type="InterPro" id="IPR025565">
    <property type="entry name" value="DUF4328"/>
</dbReference>
<feature type="transmembrane region" description="Helical" evidence="1">
    <location>
        <begin position="86"/>
        <end position="105"/>
    </location>
</feature>
<evidence type="ECO:0000313" key="4">
    <source>
        <dbReference type="Proteomes" id="UP001501777"/>
    </source>
</evidence>
<comment type="caution">
    <text evidence="3">The sequence shown here is derived from an EMBL/GenBank/DDBJ whole genome shotgun (WGS) entry which is preliminary data.</text>
</comment>
<keyword evidence="1" id="KW-0472">Membrane</keyword>
<feature type="transmembrane region" description="Helical" evidence="1">
    <location>
        <begin position="45"/>
        <end position="66"/>
    </location>
</feature>
<keyword evidence="1" id="KW-0812">Transmembrane</keyword>
<keyword evidence="4" id="KW-1185">Reference proteome</keyword>
<organism evidence="3 4">
    <name type="scientific">Streptomyces longisporus</name>
    <dbReference type="NCBI Taxonomy" id="1948"/>
    <lineage>
        <taxon>Bacteria</taxon>
        <taxon>Bacillati</taxon>
        <taxon>Actinomycetota</taxon>
        <taxon>Actinomycetes</taxon>
        <taxon>Kitasatosporales</taxon>
        <taxon>Streptomycetaceae</taxon>
        <taxon>Streptomyces</taxon>
    </lineage>
</organism>